<reference evidence="1 2" key="1">
    <citation type="submission" date="2018-01" db="EMBL/GenBank/DDBJ databases">
        <title>The draft genome sequence of Cohaesibacter sp. H1304.</title>
        <authorList>
            <person name="Wang N.-N."/>
            <person name="Du Z.-J."/>
        </authorList>
    </citation>
    <scope>NUCLEOTIDE SEQUENCE [LARGE SCALE GENOMIC DNA]</scope>
    <source>
        <strain evidence="1 2">H1304</strain>
    </source>
</reference>
<dbReference type="RefSeq" id="WP_146006453.1">
    <property type="nucleotide sequence ID" value="NZ_PKUQ01000022.1"/>
</dbReference>
<dbReference type="EMBL" id="PKUQ01000022">
    <property type="protein sequence ID" value="PLW76795.1"/>
    <property type="molecule type" value="Genomic_DNA"/>
</dbReference>
<keyword evidence="2" id="KW-1185">Reference proteome</keyword>
<organism evidence="1 2">
    <name type="scientific">Cohaesibacter celericrescens</name>
    <dbReference type="NCBI Taxonomy" id="2067669"/>
    <lineage>
        <taxon>Bacteria</taxon>
        <taxon>Pseudomonadati</taxon>
        <taxon>Pseudomonadota</taxon>
        <taxon>Alphaproteobacteria</taxon>
        <taxon>Hyphomicrobiales</taxon>
        <taxon>Cohaesibacteraceae</taxon>
    </lineage>
</organism>
<comment type="caution">
    <text evidence="1">The sequence shown here is derived from an EMBL/GenBank/DDBJ whole genome shotgun (WGS) entry which is preliminary data.</text>
</comment>
<proteinExistence type="predicted"/>
<protein>
    <submittedName>
        <fullName evidence="1">Uncharacterized protein</fullName>
    </submittedName>
</protein>
<dbReference type="Proteomes" id="UP000234881">
    <property type="component" value="Unassembled WGS sequence"/>
</dbReference>
<evidence type="ECO:0000313" key="2">
    <source>
        <dbReference type="Proteomes" id="UP000234881"/>
    </source>
</evidence>
<sequence length="429" mass="45301">MLSLGTSAPFWVDWQKRAGWAARGSALHLLYGKLSINGVNKLYTDPSVDLVRASDAWGLDADGVVQQFDPGVVRATNAGVYTGPSIEQHFPNPSMAGVAVGVTGSGGSLPTDWDASGFDRVEIVAIGQGDGFPWVELQLDKDNSAGGSTAYPRLRGNSGFSPAAILGDNFTSSIWADAVSSNQQMYLLAEEKDGANSYEGASPVNLNAASRYWVTREVTSADTVSVILQVGCAIPVGEVLSCRIRLGSPNLTKTAYLAQPILDDGVQAADKLGFDLSGIDLSNGVYGVWRGEVAGWNDNWDRVLELGSTSGHDHIMLRATGTGDQLRLSFYDVSEAVNEPAPVTGNFLWSGSHEIVFGIGPNFTQLIIDGMATSVADLLAYSSVDLTTLFLGISHTGGSSGTLRTDELKLFVAPADGLTTELLQSEVSS</sequence>
<name>A0A2N5XQP8_9HYPH</name>
<evidence type="ECO:0000313" key="1">
    <source>
        <dbReference type="EMBL" id="PLW76795.1"/>
    </source>
</evidence>
<accession>A0A2N5XQP8</accession>
<dbReference type="AlphaFoldDB" id="A0A2N5XQP8"/>
<gene>
    <name evidence="1" type="ORF">C0081_12090</name>
</gene>